<sequence length="530" mass="58708">MSSVQLPPSTLWLALGGLAVVTIQWLRRPTVLAKLPGPPAGDWLFGHIKDIRGDSGLEFQKQVFSTYGPTVSLKGTLGSEIVFTLDPAAIHTVQTKEKDKFHRPKGPAVLIRSIFGGGLLALSPDEHRVQRKLLNPVFNMKYLREPILSQMPIFMDIATEATKAIKKELASSKGGKKVDVFPWATAAALDLVGKAGLGFAFNSFSGERNEYSTAIKGVTQSFGNIGPFLMLLPYVHRIGTPAFRQWVLSIIPSTTIQKLRHAVKLQNEQAEEVLRARQALLSAGNDLSSVAGRGRDIMTLLMKANESEGSDSYIDRESMIGHMNVFIFAGHETTSTAVSRILEVLAQHPDVQVRLREELRQYFEANPNDTHHDALLELPYLDGIVREALRLYPPVAIIGRTCQEDTVLPLDYPVDTPAGKITSLPVKKGARILMSSVYFNRNKAIWGEQAEEFMPERWIGHKVDEVTQAGSRIPGVYSSMMTFGSGSYACIGFKFAVMEIKVMLAELISNFKFEPSEEECVWVASFILEY</sequence>
<dbReference type="Pfam" id="PF00067">
    <property type="entry name" value="p450"/>
    <property type="match status" value="1"/>
</dbReference>
<dbReference type="InterPro" id="IPR050121">
    <property type="entry name" value="Cytochrome_P450_monoxygenase"/>
</dbReference>
<protein>
    <submittedName>
        <fullName evidence="10">Cytochrome P450 family protein</fullName>
    </submittedName>
</protein>
<evidence type="ECO:0000256" key="6">
    <source>
        <dbReference type="ARBA" id="ARBA00023002"/>
    </source>
</evidence>
<dbReference type="GO" id="GO:0020037">
    <property type="term" value="F:heme binding"/>
    <property type="evidence" value="ECO:0007669"/>
    <property type="project" value="InterPro"/>
</dbReference>
<evidence type="ECO:0000256" key="7">
    <source>
        <dbReference type="ARBA" id="ARBA00023004"/>
    </source>
</evidence>
<dbReference type="PRINTS" id="PR00463">
    <property type="entry name" value="EP450I"/>
</dbReference>
<dbReference type="SUPFAM" id="SSF48264">
    <property type="entry name" value="Cytochrome P450"/>
    <property type="match status" value="1"/>
</dbReference>
<evidence type="ECO:0000313" key="11">
    <source>
        <dbReference type="Proteomes" id="UP000027456"/>
    </source>
</evidence>
<keyword evidence="11" id="KW-1185">Reference proteome</keyword>
<dbReference type="HOGENOM" id="CLU_001570_5_11_1"/>
<evidence type="ECO:0000256" key="1">
    <source>
        <dbReference type="ARBA" id="ARBA00001971"/>
    </source>
</evidence>
<dbReference type="PRINTS" id="PR00385">
    <property type="entry name" value="P450"/>
</dbReference>
<feature type="binding site" description="axial binding residue" evidence="9">
    <location>
        <position position="490"/>
    </location>
    <ligand>
        <name>heme</name>
        <dbReference type="ChEBI" id="CHEBI:30413"/>
    </ligand>
    <ligandPart>
        <name>Fe</name>
        <dbReference type="ChEBI" id="CHEBI:18248"/>
    </ligandPart>
</feature>
<evidence type="ECO:0000313" key="10">
    <source>
        <dbReference type="EMBL" id="KEP48663.1"/>
    </source>
</evidence>
<gene>
    <name evidence="10" type="ORF">V565_118830</name>
</gene>
<reference evidence="10 11" key="1">
    <citation type="submission" date="2013-12" db="EMBL/GenBank/DDBJ databases">
        <authorList>
            <person name="Cubeta M."/>
            <person name="Pakala S."/>
            <person name="Fedorova N."/>
            <person name="Thomas E."/>
            <person name="Dean R."/>
            <person name="Jabaji S."/>
            <person name="Neate S."/>
            <person name="Toda T."/>
            <person name="Tavantzis S."/>
            <person name="Vilgalys R."/>
            <person name="Bharathan N."/>
            <person name="Pakala S."/>
            <person name="Losada L.S."/>
            <person name="Zafar N."/>
            <person name="Nierman W."/>
        </authorList>
    </citation>
    <scope>NUCLEOTIDE SEQUENCE [LARGE SCALE GENOMIC DNA]</scope>
    <source>
        <strain evidence="10 11">123E</strain>
    </source>
</reference>
<dbReference type="GO" id="GO:0005506">
    <property type="term" value="F:iron ion binding"/>
    <property type="evidence" value="ECO:0007669"/>
    <property type="project" value="InterPro"/>
</dbReference>
<keyword evidence="6" id="KW-0560">Oxidoreductase</keyword>
<comment type="similarity">
    <text evidence="3">Belongs to the cytochrome P450 family.</text>
</comment>
<evidence type="ECO:0000256" key="8">
    <source>
        <dbReference type="ARBA" id="ARBA00023033"/>
    </source>
</evidence>
<comment type="caution">
    <text evidence="10">The sequence shown here is derived from an EMBL/GenBank/DDBJ whole genome shotgun (WGS) entry which is preliminary data.</text>
</comment>
<evidence type="ECO:0000256" key="3">
    <source>
        <dbReference type="ARBA" id="ARBA00010617"/>
    </source>
</evidence>
<dbReference type="OrthoDB" id="1470350at2759"/>
<proteinExistence type="inferred from homology"/>
<keyword evidence="5 9" id="KW-0479">Metal-binding</keyword>
<evidence type="ECO:0000256" key="9">
    <source>
        <dbReference type="PIRSR" id="PIRSR602401-1"/>
    </source>
</evidence>
<dbReference type="Gene3D" id="1.10.630.10">
    <property type="entry name" value="Cytochrome P450"/>
    <property type="match status" value="1"/>
</dbReference>
<dbReference type="InterPro" id="IPR001128">
    <property type="entry name" value="Cyt_P450"/>
</dbReference>
<dbReference type="InterPro" id="IPR002401">
    <property type="entry name" value="Cyt_P450_E_grp-I"/>
</dbReference>
<keyword evidence="4 9" id="KW-0349">Heme</keyword>
<accession>A0A074RVL0</accession>
<dbReference type="Proteomes" id="UP000027456">
    <property type="component" value="Unassembled WGS sequence"/>
</dbReference>
<dbReference type="PANTHER" id="PTHR24305:SF166">
    <property type="entry name" value="CYTOCHROME P450 12A4, MITOCHONDRIAL-RELATED"/>
    <property type="match status" value="1"/>
</dbReference>
<dbReference type="AlphaFoldDB" id="A0A074RVL0"/>
<organism evidence="10 11">
    <name type="scientific">Rhizoctonia solani 123E</name>
    <dbReference type="NCBI Taxonomy" id="1423351"/>
    <lineage>
        <taxon>Eukaryota</taxon>
        <taxon>Fungi</taxon>
        <taxon>Dikarya</taxon>
        <taxon>Basidiomycota</taxon>
        <taxon>Agaricomycotina</taxon>
        <taxon>Agaricomycetes</taxon>
        <taxon>Cantharellales</taxon>
        <taxon>Ceratobasidiaceae</taxon>
        <taxon>Rhizoctonia</taxon>
    </lineage>
</organism>
<evidence type="ECO:0000256" key="2">
    <source>
        <dbReference type="ARBA" id="ARBA00005179"/>
    </source>
</evidence>
<comment type="pathway">
    <text evidence="2">Secondary metabolite biosynthesis.</text>
</comment>
<dbReference type="PANTHER" id="PTHR24305">
    <property type="entry name" value="CYTOCHROME P450"/>
    <property type="match status" value="1"/>
</dbReference>
<comment type="cofactor">
    <cofactor evidence="1 9">
        <name>heme</name>
        <dbReference type="ChEBI" id="CHEBI:30413"/>
    </cofactor>
</comment>
<evidence type="ECO:0000256" key="5">
    <source>
        <dbReference type="ARBA" id="ARBA00022723"/>
    </source>
</evidence>
<keyword evidence="8" id="KW-0503">Monooxygenase</keyword>
<name>A0A074RVL0_9AGAM</name>
<keyword evidence="7 9" id="KW-0408">Iron</keyword>
<dbReference type="GO" id="GO:0004497">
    <property type="term" value="F:monooxygenase activity"/>
    <property type="evidence" value="ECO:0007669"/>
    <property type="project" value="UniProtKB-KW"/>
</dbReference>
<dbReference type="GO" id="GO:0016705">
    <property type="term" value="F:oxidoreductase activity, acting on paired donors, with incorporation or reduction of molecular oxygen"/>
    <property type="evidence" value="ECO:0007669"/>
    <property type="project" value="InterPro"/>
</dbReference>
<dbReference type="EMBL" id="AZST01000476">
    <property type="protein sequence ID" value="KEP48663.1"/>
    <property type="molecule type" value="Genomic_DNA"/>
</dbReference>
<dbReference type="STRING" id="1423351.A0A074RVL0"/>
<dbReference type="InterPro" id="IPR036396">
    <property type="entry name" value="Cyt_P450_sf"/>
</dbReference>
<evidence type="ECO:0000256" key="4">
    <source>
        <dbReference type="ARBA" id="ARBA00022617"/>
    </source>
</evidence>